<feature type="transmembrane region" description="Helical" evidence="8">
    <location>
        <begin position="221"/>
        <end position="242"/>
    </location>
</feature>
<proteinExistence type="predicted"/>
<dbReference type="InterPro" id="IPR050297">
    <property type="entry name" value="LipidA_mod_glycosyltrf_83"/>
</dbReference>
<dbReference type="Pfam" id="PF13231">
    <property type="entry name" value="PMT_2"/>
    <property type="match status" value="1"/>
</dbReference>
<dbReference type="Proteomes" id="UP000269375">
    <property type="component" value="Unassembled WGS sequence"/>
</dbReference>
<evidence type="ECO:0000313" key="12">
    <source>
        <dbReference type="Proteomes" id="UP000269375"/>
    </source>
</evidence>
<dbReference type="GO" id="GO:0009103">
    <property type="term" value="P:lipopolysaccharide biosynthetic process"/>
    <property type="evidence" value="ECO:0007669"/>
    <property type="project" value="UniProtKB-ARBA"/>
</dbReference>
<dbReference type="PANTHER" id="PTHR33908:SF3">
    <property type="entry name" value="UNDECAPRENYL PHOSPHATE-ALPHA-4-AMINO-4-DEOXY-L-ARABINOSE ARABINOSYL TRANSFERASE"/>
    <property type="match status" value="1"/>
</dbReference>
<dbReference type="Proteomes" id="UP000295709">
    <property type="component" value="Unassembled WGS sequence"/>
</dbReference>
<evidence type="ECO:0000313" key="13">
    <source>
        <dbReference type="Proteomes" id="UP000295709"/>
    </source>
</evidence>
<feature type="transmembrane region" description="Helical" evidence="8">
    <location>
        <begin position="387"/>
        <end position="407"/>
    </location>
</feature>
<evidence type="ECO:0000313" key="10">
    <source>
        <dbReference type="EMBL" id="ROI00618.1"/>
    </source>
</evidence>
<keyword evidence="4 10" id="KW-0808">Transferase</keyword>
<evidence type="ECO:0000256" key="4">
    <source>
        <dbReference type="ARBA" id="ARBA00022679"/>
    </source>
</evidence>
<evidence type="ECO:0000313" key="11">
    <source>
        <dbReference type="EMBL" id="TDX94399.1"/>
    </source>
</evidence>
<keyword evidence="5 8" id="KW-0812">Transmembrane</keyword>
<evidence type="ECO:0000256" key="1">
    <source>
        <dbReference type="ARBA" id="ARBA00004651"/>
    </source>
</evidence>
<comment type="subcellular location">
    <subcellularLocation>
        <location evidence="1">Cell membrane</location>
        <topology evidence="1">Multi-pass membrane protein</topology>
    </subcellularLocation>
</comment>
<feature type="transmembrane region" description="Helical" evidence="8">
    <location>
        <begin position="359"/>
        <end position="381"/>
    </location>
</feature>
<feature type="transmembrane region" description="Helical" evidence="8">
    <location>
        <begin position="196"/>
        <end position="214"/>
    </location>
</feature>
<feature type="transmembrane region" description="Helical" evidence="8">
    <location>
        <begin position="151"/>
        <end position="167"/>
    </location>
</feature>
<evidence type="ECO:0000256" key="2">
    <source>
        <dbReference type="ARBA" id="ARBA00022475"/>
    </source>
</evidence>
<sequence>MKLLNIFAEIILVMKIQQRSLFYLLLAVSAILLFAHLGKLYVDIMEARNFVSAREMADDGHWIFTTMNQLPRYEKPPLPTWLSAWMGEIFSFQNIAALRFPAALSCFLLVVYFYKIVHFLSNNSRLAFISSLVLITNFLVVYVGRRANWDIYSYSFMVIGMYYFILALKDIKTVPNYLVAGILFGFSVLSKGPTGPYVLLIPFYLGYLILFGWPKWKEIRGIILCAIVTVLIGFSWYIYIYLADSETFLAIMEKEATARGNRDVKPFTRYLSFPVQTGVWILYSVIGLIFPMIKKRTEQPKIYMLFFYWTLFSLIFLSLIPSKKERYLFPMMVPLAATTGYYLYYLFQNFNLKKWELTLNKTIFTILAVVSLAIAVGIYFLPLNISAYTVLFSICALIAAIGLFYFIYKQTHFEKAFYMVVFLMVSTGIFGIPVLDTMLNSNKSFKSLATMRTQVQKENTRMYSYAEYSPEVWFSYQEAIPEIKFEDPKTFPKEKVFYVAMNSNSSEFVKSLETLGKVTYVGTFDDNEEGSHSKNYSERKIHYVYKIEK</sequence>
<feature type="transmembrane region" description="Helical" evidence="8">
    <location>
        <begin position="126"/>
        <end position="145"/>
    </location>
</feature>
<feature type="transmembrane region" description="Helical" evidence="8">
    <location>
        <begin position="270"/>
        <end position="290"/>
    </location>
</feature>
<dbReference type="GO" id="GO:0010041">
    <property type="term" value="P:response to iron(III) ion"/>
    <property type="evidence" value="ECO:0007669"/>
    <property type="project" value="TreeGrafter"/>
</dbReference>
<keyword evidence="2" id="KW-1003">Cell membrane</keyword>
<organism evidence="10 12">
    <name type="scientific">Chryseobacterium daecheongense</name>
    <dbReference type="NCBI Taxonomy" id="192389"/>
    <lineage>
        <taxon>Bacteria</taxon>
        <taxon>Pseudomonadati</taxon>
        <taxon>Bacteroidota</taxon>
        <taxon>Flavobacteriia</taxon>
        <taxon>Flavobacteriales</taxon>
        <taxon>Weeksellaceae</taxon>
        <taxon>Chryseobacterium group</taxon>
        <taxon>Chryseobacterium</taxon>
    </lineage>
</organism>
<dbReference type="InterPro" id="IPR038731">
    <property type="entry name" value="RgtA/B/C-like"/>
</dbReference>
<feature type="transmembrane region" description="Helical" evidence="8">
    <location>
        <begin position="416"/>
        <end position="435"/>
    </location>
</feature>
<dbReference type="AlphaFoldDB" id="A0A3N0W6E3"/>
<gene>
    <name evidence="11" type="ORF">BCF50_0164</name>
    <name evidence="10" type="ORF">EGI05_06980</name>
</gene>
<evidence type="ECO:0000259" key="9">
    <source>
        <dbReference type="Pfam" id="PF13231"/>
    </source>
</evidence>
<feature type="transmembrane region" description="Helical" evidence="8">
    <location>
        <begin position="21"/>
        <end position="42"/>
    </location>
</feature>
<protein>
    <submittedName>
        <fullName evidence="11">4-amino-4-deoxy-L-arabinose transferase-like glycosyltransferase</fullName>
    </submittedName>
    <submittedName>
        <fullName evidence="10">Glycosyltransferase family 39 protein</fullName>
    </submittedName>
</protein>
<evidence type="ECO:0000256" key="7">
    <source>
        <dbReference type="ARBA" id="ARBA00023136"/>
    </source>
</evidence>
<dbReference type="GO" id="GO:0005886">
    <property type="term" value="C:plasma membrane"/>
    <property type="evidence" value="ECO:0007669"/>
    <property type="project" value="UniProtKB-SubCell"/>
</dbReference>
<feature type="domain" description="Glycosyltransferase RgtA/B/C/D-like" evidence="9">
    <location>
        <begin position="75"/>
        <end position="236"/>
    </location>
</feature>
<dbReference type="GO" id="GO:0016763">
    <property type="term" value="F:pentosyltransferase activity"/>
    <property type="evidence" value="ECO:0007669"/>
    <property type="project" value="TreeGrafter"/>
</dbReference>
<evidence type="ECO:0000256" key="8">
    <source>
        <dbReference type="SAM" id="Phobius"/>
    </source>
</evidence>
<keyword evidence="13" id="KW-1185">Reference proteome</keyword>
<feature type="transmembrane region" description="Helical" evidence="8">
    <location>
        <begin position="95"/>
        <end position="114"/>
    </location>
</feature>
<evidence type="ECO:0000256" key="5">
    <source>
        <dbReference type="ARBA" id="ARBA00022692"/>
    </source>
</evidence>
<dbReference type="EMBL" id="SOQW01000001">
    <property type="protein sequence ID" value="TDX94399.1"/>
    <property type="molecule type" value="Genomic_DNA"/>
</dbReference>
<name>A0A3N0W6E3_9FLAO</name>
<keyword evidence="6 8" id="KW-1133">Transmembrane helix</keyword>
<keyword evidence="7 8" id="KW-0472">Membrane</keyword>
<accession>A0A3N0W6E3</accession>
<comment type="caution">
    <text evidence="10">The sequence shown here is derived from an EMBL/GenBank/DDBJ whole genome shotgun (WGS) entry which is preliminary data.</text>
</comment>
<reference evidence="11 13" key="2">
    <citation type="submission" date="2019-03" db="EMBL/GenBank/DDBJ databases">
        <title>Genomic Encyclopedia of Archaeal and Bacterial Type Strains, Phase II (KMG-II): from individual species to whole genera.</title>
        <authorList>
            <person name="Goeker M."/>
        </authorList>
    </citation>
    <scope>NUCLEOTIDE SEQUENCE [LARGE SCALE GENOMIC DNA]</scope>
    <source>
        <strain evidence="11 13">DSM 15235</strain>
    </source>
</reference>
<dbReference type="EMBL" id="RJTX01000001">
    <property type="protein sequence ID" value="ROI00618.1"/>
    <property type="molecule type" value="Genomic_DNA"/>
</dbReference>
<feature type="transmembrane region" description="Helical" evidence="8">
    <location>
        <begin position="302"/>
        <end position="321"/>
    </location>
</feature>
<feature type="transmembrane region" description="Helical" evidence="8">
    <location>
        <begin position="327"/>
        <end position="347"/>
    </location>
</feature>
<reference evidence="10 12" key="1">
    <citation type="submission" date="2018-11" db="EMBL/GenBank/DDBJ databases">
        <title>Proposal to divide the Flavobacteriaceae and reorganize its genera based on Amino Acid Identity values calculated from whole genome sequences.</title>
        <authorList>
            <person name="Nicholson A.C."/>
            <person name="Gulvik C.A."/>
            <person name="Whitney A.M."/>
            <person name="Humrighouse B.W."/>
            <person name="Bell M."/>
            <person name="Holmes B."/>
            <person name="Steigerwalt A."/>
            <person name="Villarma A."/>
            <person name="Sheth M."/>
            <person name="Batra D."/>
            <person name="Pryor J."/>
            <person name="Bernardet J.-F."/>
            <person name="Hugo C."/>
            <person name="Kampfer P."/>
            <person name="Newman J."/>
            <person name="Mcquiston J.R."/>
        </authorList>
    </citation>
    <scope>NUCLEOTIDE SEQUENCE [LARGE SCALE GENOMIC DNA]</scope>
    <source>
        <strain evidence="10 12">DSM 15235</strain>
    </source>
</reference>
<keyword evidence="3" id="KW-0328">Glycosyltransferase</keyword>
<evidence type="ECO:0000256" key="3">
    <source>
        <dbReference type="ARBA" id="ARBA00022676"/>
    </source>
</evidence>
<evidence type="ECO:0000256" key="6">
    <source>
        <dbReference type="ARBA" id="ARBA00022989"/>
    </source>
</evidence>
<dbReference type="PANTHER" id="PTHR33908">
    <property type="entry name" value="MANNOSYLTRANSFERASE YKCB-RELATED"/>
    <property type="match status" value="1"/>
</dbReference>